<keyword evidence="2" id="KW-1185">Reference proteome</keyword>
<dbReference type="EMBL" id="JASPKZ010009430">
    <property type="protein sequence ID" value="KAJ9576751.1"/>
    <property type="molecule type" value="Genomic_DNA"/>
</dbReference>
<name>A0AAD7ZAF6_DIPPU</name>
<dbReference type="Proteomes" id="UP001233999">
    <property type="component" value="Unassembled WGS sequence"/>
</dbReference>
<evidence type="ECO:0000313" key="1">
    <source>
        <dbReference type="EMBL" id="KAJ9576751.1"/>
    </source>
</evidence>
<gene>
    <name evidence="1" type="ORF">L9F63_025354</name>
</gene>
<reference evidence="1" key="2">
    <citation type="submission" date="2023-05" db="EMBL/GenBank/DDBJ databases">
        <authorList>
            <person name="Fouks B."/>
        </authorList>
    </citation>
    <scope>NUCLEOTIDE SEQUENCE</scope>
    <source>
        <strain evidence="1">Stay&amp;Tobe</strain>
        <tissue evidence="1">Testes</tissue>
    </source>
</reference>
<protein>
    <submittedName>
        <fullName evidence="1">Uncharacterized protein</fullName>
    </submittedName>
</protein>
<feature type="non-terminal residue" evidence="1">
    <location>
        <position position="101"/>
    </location>
</feature>
<accession>A0AAD7ZAF6</accession>
<comment type="caution">
    <text evidence="1">The sequence shown here is derived from an EMBL/GenBank/DDBJ whole genome shotgun (WGS) entry which is preliminary data.</text>
</comment>
<proteinExistence type="predicted"/>
<evidence type="ECO:0000313" key="2">
    <source>
        <dbReference type="Proteomes" id="UP001233999"/>
    </source>
</evidence>
<sequence>LTSVHSRTPGVISTKINIHITYNLVFEVAELISDSPNTIKVVRSVWSWAACKYVSLYSNYFQSLTLSNSSSKSSRVQAENDFYVPSNPLQPFLFFMKLNYR</sequence>
<dbReference type="AlphaFoldDB" id="A0AAD7ZAF6"/>
<feature type="non-terminal residue" evidence="1">
    <location>
        <position position="1"/>
    </location>
</feature>
<organism evidence="1 2">
    <name type="scientific">Diploptera punctata</name>
    <name type="common">Pacific beetle cockroach</name>
    <dbReference type="NCBI Taxonomy" id="6984"/>
    <lineage>
        <taxon>Eukaryota</taxon>
        <taxon>Metazoa</taxon>
        <taxon>Ecdysozoa</taxon>
        <taxon>Arthropoda</taxon>
        <taxon>Hexapoda</taxon>
        <taxon>Insecta</taxon>
        <taxon>Pterygota</taxon>
        <taxon>Neoptera</taxon>
        <taxon>Polyneoptera</taxon>
        <taxon>Dictyoptera</taxon>
        <taxon>Blattodea</taxon>
        <taxon>Blaberoidea</taxon>
        <taxon>Blaberidae</taxon>
        <taxon>Diplopterinae</taxon>
        <taxon>Diploptera</taxon>
    </lineage>
</organism>
<reference evidence="1" key="1">
    <citation type="journal article" date="2023" name="IScience">
        <title>Live-bearing cockroach genome reveals convergent evolutionary mechanisms linked to viviparity in insects and beyond.</title>
        <authorList>
            <person name="Fouks B."/>
            <person name="Harrison M.C."/>
            <person name="Mikhailova A.A."/>
            <person name="Marchal E."/>
            <person name="English S."/>
            <person name="Carruthers M."/>
            <person name="Jennings E.C."/>
            <person name="Chiamaka E.L."/>
            <person name="Frigard R.A."/>
            <person name="Pippel M."/>
            <person name="Attardo G.M."/>
            <person name="Benoit J.B."/>
            <person name="Bornberg-Bauer E."/>
            <person name="Tobe S.S."/>
        </authorList>
    </citation>
    <scope>NUCLEOTIDE SEQUENCE</scope>
    <source>
        <strain evidence="1">Stay&amp;Tobe</strain>
    </source>
</reference>